<dbReference type="Gene3D" id="3.40.190.10">
    <property type="entry name" value="Periplasmic binding protein-like II"/>
    <property type="match status" value="2"/>
</dbReference>
<gene>
    <name evidence="6" type="ordered locus">PA14_33910</name>
</gene>
<dbReference type="PANTHER" id="PTHR30006:SF3">
    <property type="entry name" value="THIAMINE-BINDING PERIPLASMIC PROTEIN"/>
    <property type="match status" value="1"/>
</dbReference>
<keyword evidence="3" id="KW-0813">Transport</keyword>
<evidence type="ECO:0000256" key="4">
    <source>
        <dbReference type="ARBA" id="ARBA00022729"/>
    </source>
</evidence>
<evidence type="ECO:0000313" key="6">
    <source>
        <dbReference type="EMBL" id="ABJ11554.1"/>
    </source>
</evidence>
<dbReference type="GO" id="GO:0030288">
    <property type="term" value="C:outer membrane-bounded periplasmic space"/>
    <property type="evidence" value="ECO:0007669"/>
    <property type="project" value="TreeGrafter"/>
</dbReference>
<accession>A0A0H2ZBE6</accession>
<comment type="subcellular location">
    <subcellularLocation>
        <location evidence="1">Periplasm</location>
    </subcellularLocation>
</comment>
<dbReference type="GO" id="GO:0030975">
    <property type="term" value="F:thiamine binding"/>
    <property type="evidence" value="ECO:0007669"/>
    <property type="project" value="TreeGrafter"/>
</dbReference>
<reference evidence="6 7" key="1">
    <citation type="journal article" date="2006" name="Genome Biol.">
        <title>Genomic analysis reveals that Pseudomonas aeruginosa virulence is combinatorial.</title>
        <authorList>
            <person name="Lee D.G."/>
            <person name="Urbach J.M."/>
            <person name="Wu G."/>
            <person name="Liberati N.T."/>
            <person name="Feinbaum R.L."/>
            <person name="Miyata S."/>
            <person name="Diggins L.T."/>
            <person name="He J."/>
            <person name="Saucier M."/>
            <person name="Deziel E."/>
            <person name="Friedman L."/>
            <person name="Li L."/>
            <person name="Grills G."/>
            <person name="Montgomery K."/>
            <person name="Kucherlapati R."/>
            <person name="Rahme L.G."/>
            <person name="Ausubel F.M."/>
        </authorList>
    </citation>
    <scope>NUCLEOTIDE SEQUENCE [LARGE SCALE GENOMIC DNA]</scope>
    <source>
        <strain evidence="6 7">UCBPP-PA14</strain>
    </source>
</reference>
<dbReference type="KEGG" id="pau:PA14_33910"/>
<organism evidence="6 7">
    <name type="scientific">Pseudomonas aeruginosa (strain UCBPP-PA14)</name>
    <dbReference type="NCBI Taxonomy" id="208963"/>
    <lineage>
        <taxon>Bacteria</taxon>
        <taxon>Pseudomonadati</taxon>
        <taxon>Pseudomonadota</taxon>
        <taxon>Gammaproteobacteria</taxon>
        <taxon>Pseudomonadales</taxon>
        <taxon>Pseudomonadaceae</taxon>
        <taxon>Pseudomonas</taxon>
    </lineage>
</organism>
<evidence type="ECO:0000256" key="1">
    <source>
        <dbReference type="ARBA" id="ARBA00004418"/>
    </source>
</evidence>
<comment type="similarity">
    <text evidence="2">Belongs to the bacterial solute-binding protein 1 family.</text>
</comment>
<dbReference type="SUPFAM" id="SSF53850">
    <property type="entry name" value="Periplasmic binding protein-like II"/>
    <property type="match status" value="1"/>
</dbReference>
<protein>
    <submittedName>
        <fullName evidence="6">Putative ABC-type transport protein, periplasmic component</fullName>
    </submittedName>
</protein>
<evidence type="ECO:0000256" key="2">
    <source>
        <dbReference type="ARBA" id="ARBA00008520"/>
    </source>
</evidence>
<dbReference type="EMBL" id="CP000438">
    <property type="protein sequence ID" value="ABJ11554.1"/>
    <property type="molecule type" value="Genomic_DNA"/>
</dbReference>
<name>A0A0H2ZBE6_PSEAB</name>
<keyword evidence="4" id="KW-0732">Signal</keyword>
<evidence type="ECO:0000256" key="5">
    <source>
        <dbReference type="ARBA" id="ARBA00022764"/>
    </source>
</evidence>
<dbReference type="GO" id="GO:0015888">
    <property type="term" value="P:thiamine transport"/>
    <property type="evidence" value="ECO:0007669"/>
    <property type="project" value="TreeGrafter"/>
</dbReference>
<proteinExistence type="inferred from homology"/>
<keyword evidence="5" id="KW-0574">Periplasm</keyword>
<evidence type="ECO:0000313" key="7">
    <source>
        <dbReference type="Proteomes" id="UP000000653"/>
    </source>
</evidence>
<evidence type="ECO:0000256" key="3">
    <source>
        <dbReference type="ARBA" id="ARBA00022448"/>
    </source>
</evidence>
<dbReference type="PANTHER" id="PTHR30006">
    <property type="entry name" value="THIAMINE-BINDING PERIPLASMIC PROTEIN-RELATED"/>
    <property type="match status" value="1"/>
</dbReference>
<dbReference type="Pfam" id="PF13343">
    <property type="entry name" value="SBP_bac_6"/>
    <property type="match status" value="1"/>
</dbReference>
<dbReference type="Proteomes" id="UP000000653">
    <property type="component" value="Chromosome"/>
</dbReference>
<dbReference type="GO" id="GO:0030976">
    <property type="term" value="F:thiamine pyrophosphate binding"/>
    <property type="evidence" value="ECO:0007669"/>
    <property type="project" value="TreeGrafter"/>
</dbReference>
<dbReference type="HOGENOM" id="CLU_026974_5_1_6"/>
<sequence>MRGAPARRPHRERRRSFSAEERHMIDRVKPLMAAWVLVFASSSFAGETAGKLPRKPALGPETAGATLVIPGETDRLASLYARARGEGGKVVLWAGGDAPNQMDWLKTAFESRFPGVTLDVTVDLSKFHDLRIDQELAAGTLTPDVAMLQTTFDFDKWKARDVLLRYKPIGFARQKKGYADPDGAYVTAYNNAFVPTYASVRLPAERYPTRFADYLKPAFKGKLVLTYPHDDDAVLYVYDKLERRYGSGFLRALAAQKPNFLRGTAAPAASVGTDSIGSLGNLTGYATDSDTPAGYFIPTDEPFIVWNQRAAIFKAARHPATAKLLLSYLGSAEFQSSYGGWRARADVGEAPGLPPLESLKNVDVHDFTRWMADRQRVASLRRHMAEIFGPVRGESPLRDPALMSLLGLTANDIVALPEPDLPIY</sequence>
<dbReference type="BioCyc" id="PAER208963:G1G74-2853-MONOMER"/>
<dbReference type="AlphaFoldDB" id="A0A0H2ZBE6"/>